<name>A0AAV6UQH2_9ARAC</name>
<dbReference type="GO" id="GO:0045505">
    <property type="term" value="F:dynein intermediate chain binding"/>
    <property type="evidence" value="ECO:0007669"/>
    <property type="project" value="InterPro"/>
</dbReference>
<dbReference type="AlphaFoldDB" id="A0AAV6UQH2"/>
<dbReference type="PANTHER" id="PTHR22878:SF70">
    <property type="entry name" value="DYNEIN HEAVY CHAIN 2, AXONEMAL"/>
    <property type="match status" value="1"/>
</dbReference>
<comment type="caution">
    <text evidence="1">The sequence shown here is derived from an EMBL/GenBank/DDBJ whole genome shotgun (WGS) entry which is preliminary data.</text>
</comment>
<dbReference type="GO" id="GO:0030286">
    <property type="term" value="C:dynein complex"/>
    <property type="evidence" value="ECO:0007669"/>
    <property type="project" value="InterPro"/>
</dbReference>
<dbReference type="EMBL" id="JAFNEN010000304">
    <property type="protein sequence ID" value="KAG8186379.1"/>
    <property type="molecule type" value="Genomic_DNA"/>
</dbReference>
<dbReference type="Proteomes" id="UP000827092">
    <property type="component" value="Unassembled WGS sequence"/>
</dbReference>
<dbReference type="PANTHER" id="PTHR22878">
    <property type="entry name" value="DYNEIN HEAVY CHAIN 6, AXONEMAL-LIKE-RELATED"/>
    <property type="match status" value="1"/>
</dbReference>
<sequence>MSKKKPLSYRKLRSDIPGLEKLPSIETDISKLIDKDRWKNSKMWNIGVSSRRKKEYKEKIFKKVEELEKSMKKRSIDQESVESETFKRNPEFYRRQFADMLHSAPVDGMPEKIVQRLILLLTKNCNIFNPTDPLFLKEIEELKESYDEIMRRIRSNYILDSGEESNKAPDYYSPALYVDEELRHRISLTKSFLSRNLHTVNPLIQQAMQICLFHIKELMIPHETFKVAEPRSINEYCQEIVSKYSAFEDEMMSFWWPEISLIFSERRNLEKFKGMQRLSILNCVNTLISVKIHNVLLQTLQFILSVFDPKSDHFTEPPFLVRFKVQATTSQAVIVCDPSTEEFQDIFLNLFKQINQVMSSIPKMQCWLEEDSSNSQLNVSITEFSMDKLRDDLRKFITGHYDEISKLSELYMETFEYILSAQSFHDVEDFLKVEQDFFEVCKHLKFYLEKKNEVNNLNNHKQFSLICVDLKFLKAQLVALHDHIIDQLKTASCGMLSNIKKGLSLEFQELEKTLLSVPATAKEMVVLSDFFNQLTSEDFDVLLGKVKDALSKTIVLMNLITLGPEELQLNAEILRWPQKMKPIFKECEKILESAKVRFEEKLAAVIRKVRVDLSNLSQHTGDLEALGDTSAVQEYRREALTLRKRVRAAQAAIQWINETSSYVLLSSEEQELLVWASVFN</sequence>
<protein>
    <submittedName>
        <fullName evidence="1">Uncharacterized protein</fullName>
    </submittedName>
</protein>
<evidence type="ECO:0000313" key="2">
    <source>
        <dbReference type="Proteomes" id="UP000827092"/>
    </source>
</evidence>
<dbReference type="GO" id="GO:0051959">
    <property type="term" value="F:dynein light intermediate chain binding"/>
    <property type="evidence" value="ECO:0007669"/>
    <property type="project" value="InterPro"/>
</dbReference>
<evidence type="ECO:0000313" key="1">
    <source>
        <dbReference type="EMBL" id="KAG8186379.1"/>
    </source>
</evidence>
<organism evidence="1 2">
    <name type="scientific">Oedothorax gibbosus</name>
    <dbReference type="NCBI Taxonomy" id="931172"/>
    <lineage>
        <taxon>Eukaryota</taxon>
        <taxon>Metazoa</taxon>
        <taxon>Ecdysozoa</taxon>
        <taxon>Arthropoda</taxon>
        <taxon>Chelicerata</taxon>
        <taxon>Arachnida</taxon>
        <taxon>Araneae</taxon>
        <taxon>Araneomorphae</taxon>
        <taxon>Entelegynae</taxon>
        <taxon>Araneoidea</taxon>
        <taxon>Linyphiidae</taxon>
        <taxon>Erigoninae</taxon>
        <taxon>Oedothorax</taxon>
    </lineage>
</organism>
<accession>A0AAV6UQH2</accession>
<proteinExistence type="predicted"/>
<keyword evidence="2" id="KW-1185">Reference proteome</keyword>
<gene>
    <name evidence="1" type="ORF">JTE90_026797</name>
</gene>
<dbReference type="InterPro" id="IPR026983">
    <property type="entry name" value="DHC"/>
</dbReference>
<reference evidence="1 2" key="1">
    <citation type="journal article" date="2022" name="Nat. Ecol. Evol.">
        <title>A masculinizing supergene underlies an exaggerated male reproductive morph in a spider.</title>
        <authorList>
            <person name="Hendrickx F."/>
            <person name="De Corte Z."/>
            <person name="Sonet G."/>
            <person name="Van Belleghem S.M."/>
            <person name="Kostlbacher S."/>
            <person name="Vangestel C."/>
        </authorList>
    </citation>
    <scope>NUCLEOTIDE SEQUENCE [LARGE SCALE GENOMIC DNA]</scope>
    <source>
        <strain evidence="1">W744_W776</strain>
    </source>
</reference>
<dbReference type="GO" id="GO:0007018">
    <property type="term" value="P:microtubule-based movement"/>
    <property type="evidence" value="ECO:0007669"/>
    <property type="project" value="InterPro"/>
</dbReference>